<reference evidence="1" key="1">
    <citation type="journal article" date="2020" name="Nature">
        <title>Giant virus diversity and host interactions through global metagenomics.</title>
        <authorList>
            <person name="Schulz F."/>
            <person name="Roux S."/>
            <person name="Paez-Espino D."/>
            <person name="Jungbluth S."/>
            <person name="Walsh D.A."/>
            <person name="Denef V.J."/>
            <person name="McMahon K.D."/>
            <person name="Konstantinidis K.T."/>
            <person name="Eloe-Fadrosh E.A."/>
            <person name="Kyrpides N.C."/>
            <person name="Woyke T."/>
        </authorList>
    </citation>
    <scope>NUCLEOTIDE SEQUENCE</scope>
    <source>
        <strain evidence="1">GVMAG-M-3300009182-67</strain>
    </source>
</reference>
<sequence length="88" mass="10479">MNQLERILMDYGKSGLSIRQIKLATDFSKRKIKHLVYTSNFIEDTNPWLHGSTKCRINVYNYTPESKVYSQRRVKRQNRVTEIEEISI</sequence>
<evidence type="ECO:0000313" key="1">
    <source>
        <dbReference type="EMBL" id="QHS84970.1"/>
    </source>
</evidence>
<dbReference type="EMBL" id="MN739039">
    <property type="protein sequence ID" value="QHS84970.1"/>
    <property type="molecule type" value="Genomic_DNA"/>
</dbReference>
<organism evidence="1">
    <name type="scientific">viral metagenome</name>
    <dbReference type="NCBI Taxonomy" id="1070528"/>
    <lineage>
        <taxon>unclassified sequences</taxon>
        <taxon>metagenomes</taxon>
        <taxon>organismal metagenomes</taxon>
    </lineage>
</organism>
<proteinExistence type="predicted"/>
<dbReference type="AlphaFoldDB" id="A0A6C0AYT6"/>
<name>A0A6C0AYT6_9ZZZZ</name>
<accession>A0A6C0AYT6</accession>
<protein>
    <submittedName>
        <fullName evidence="1">Uncharacterized protein</fullName>
    </submittedName>
</protein>